<feature type="compositionally biased region" description="Polar residues" evidence="2">
    <location>
        <begin position="1018"/>
        <end position="1027"/>
    </location>
</feature>
<dbReference type="InterPro" id="IPR046667">
    <property type="entry name" value="DUF6537"/>
</dbReference>
<dbReference type="Gene3D" id="3.40.920.10">
    <property type="entry name" value="Pyruvate-ferredoxin oxidoreductase, PFOR, domain III"/>
    <property type="match status" value="1"/>
</dbReference>
<comment type="caution">
    <text evidence="5">The sequence shown here is derived from an EMBL/GenBank/DDBJ whole genome shotgun (WGS) entry which is preliminary data.</text>
</comment>
<gene>
    <name evidence="5" type="ORF">BDD16_001634</name>
</gene>
<dbReference type="NCBIfam" id="NF009589">
    <property type="entry name" value="PRK13030.1"/>
    <property type="match status" value="1"/>
</dbReference>
<dbReference type="SUPFAM" id="SSF52518">
    <property type="entry name" value="Thiamin diphosphate-binding fold (THDP-binding)"/>
    <property type="match status" value="2"/>
</dbReference>
<dbReference type="EC" id="1.2.7.8" evidence="5"/>
<evidence type="ECO:0000313" key="6">
    <source>
        <dbReference type="Proteomes" id="UP000518288"/>
    </source>
</evidence>
<name>A0A7Y9QZF2_9BURK</name>
<evidence type="ECO:0000259" key="3">
    <source>
        <dbReference type="Pfam" id="PF01558"/>
    </source>
</evidence>
<keyword evidence="1 5" id="KW-0560">Oxidoreductase</keyword>
<dbReference type="InterPro" id="IPR051457">
    <property type="entry name" value="2-oxoacid:Fd_oxidoreductase"/>
</dbReference>
<evidence type="ECO:0000259" key="4">
    <source>
        <dbReference type="Pfam" id="PF20169"/>
    </source>
</evidence>
<dbReference type="GO" id="GO:0043805">
    <property type="term" value="F:indolepyruvate ferredoxin oxidoreductase activity"/>
    <property type="evidence" value="ECO:0007669"/>
    <property type="project" value="UniProtKB-EC"/>
</dbReference>
<protein>
    <submittedName>
        <fullName evidence="5">Indolepyruvate ferredoxin oxidoreductase</fullName>
        <ecNumber evidence="5">1.2.7.8</ecNumber>
    </submittedName>
</protein>
<dbReference type="NCBIfam" id="NF009588">
    <property type="entry name" value="PRK13029.1"/>
    <property type="match status" value="1"/>
</dbReference>
<dbReference type="InterPro" id="IPR029061">
    <property type="entry name" value="THDP-binding"/>
</dbReference>
<accession>A0A7Y9QZF2</accession>
<keyword evidence="6" id="KW-1185">Reference proteome</keyword>
<dbReference type="SUPFAM" id="SSF53323">
    <property type="entry name" value="Pyruvate-ferredoxin oxidoreductase, PFOR, domain III"/>
    <property type="match status" value="1"/>
</dbReference>
<dbReference type="PANTHER" id="PTHR48084">
    <property type="entry name" value="2-OXOGLUTARATE OXIDOREDUCTASE SUBUNIT KORB-RELATED"/>
    <property type="match status" value="1"/>
</dbReference>
<feature type="domain" description="Pyruvate/ketoisovalerate oxidoreductase catalytic" evidence="3">
    <location>
        <begin position="747"/>
        <end position="934"/>
    </location>
</feature>
<dbReference type="InterPro" id="IPR019752">
    <property type="entry name" value="Pyrv/ketoisovalerate_OxRed_cat"/>
</dbReference>
<evidence type="ECO:0000313" key="5">
    <source>
        <dbReference type="EMBL" id="NYG32648.1"/>
    </source>
</evidence>
<keyword evidence="5" id="KW-0670">Pyruvate</keyword>
<feature type="domain" description="DUF6537" evidence="4">
    <location>
        <begin position="1047"/>
        <end position="1213"/>
    </location>
</feature>
<dbReference type="Pfam" id="PF20169">
    <property type="entry name" value="DUF6537"/>
    <property type="match status" value="1"/>
</dbReference>
<evidence type="ECO:0000256" key="2">
    <source>
        <dbReference type="SAM" id="MobiDB-lite"/>
    </source>
</evidence>
<dbReference type="RefSeq" id="WP_179633515.1">
    <property type="nucleotide sequence ID" value="NZ_JACCFH010000001.1"/>
</dbReference>
<dbReference type="InterPro" id="IPR002869">
    <property type="entry name" value="Pyrv_flavodox_OxRed_cen"/>
</dbReference>
<reference evidence="5 6" key="1">
    <citation type="submission" date="2020-07" db="EMBL/GenBank/DDBJ databases">
        <title>Genomic Encyclopedia of Archaeal and Bacterial Type Strains, Phase II (KMG-II): from individual species to whole genera.</title>
        <authorList>
            <person name="Goeker M."/>
        </authorList>
    </citation>
    <scope>NUCLEOTIDE SEQUENCE [LARGE SCALE GENOMIC DNA]</scope>
    <source>
        <strain evidence="5 6">DSM 21226</strain>
    </source>
</reference>
<dbReference type="Proteomes" id="UP000518288">
    <property type="component" value="Unassembled WGS sequence"/>
</dbReference>
<dbReference type="CDD" id="cd07034">
    <property type="entry name" value="TPP_PYR_PFOR_IOR-alpha_like"/>
    <property type="match status" value="1"/>
</dbReference>
<feature type="region of interest" description="Disordered" evidence="2">
    <location>
        <begin position="1003"/>
        <end position="1028"/>
    </location>
</feature>
<proteinExistence type="predicted"/>
<evidence type="ECO:0000256" key="1">
    <source>
        <dbReference type="ARBA" id="ARBA00023002"/>
    </source>
</evidence>
<dbReference type="AlphaFoldDB" id="A0A7Y9QZF2"/>
<dbReference type="Gene3D" id="3.40.50.970">
    <property type="match status" value="1"/>
</dbReference>
<dbReference type="InterPro" id="IPR002880">
    <property type="entry name" value="Pyrv_Fd/Flavodoxin_OxRdtase_N"/>
</dbReference>
<sequence>MQTAPALRTDYRLSDNLWATAGTVFLTGTQALIRLMAMQQALDTQRGLHTAGFISGYRGSPLGMVDQQVWKAQPRLDELGIRFLPAINEELAATAVLGTQRVESDPQRTVEGVFALWYGKGPGVDRAGDALKHGNAYGSSPHGGVLVVAGDDHGCVSSSTPHQSDQAFQAWSVPTVSPATVAEMLEFGLYGWALSRFSGAWVGFTALSEVVESGTTVDLDPLAQRVSAWQDADTVRARTGYTPPADGLHYRWPDLPSLTIEARLHAKLDAVRAFARVNPIDRTVIASERATFGIVTAGKAHVDLMEVFRRLDLSPDDLAAAGLRLYKVGLTFPVEPTRLTDFAAGLREILVIEEKGPVVETQLRELFYNAPADQRPTLLGKRDAAGQPLVSALGELRPSRLIALVAAWVAARFPALDRRHLVVDFTLPALLHNDADGVRRAPYFCAGCPHNTSTKVPDGSRAQAGIGCHFMATWMNRETEGLIQMGGEGVDWVSHAMFTREPHVFQNLGDGTYYHSGYLAIRQAVAAKATLTYKILFNDAVAMTGGQPVDGVTSVDRIARQVEAEGVRQVVVLSDDITKYDGQHAQFPPGTTFHDRSELDAVQRRLREVPGVTVLIYEQTCAAEKRRRRKKKELVDPPKRLFIHQAVCEGCGDCTVQSNCVAVLPEETPFGRKRRIDQSSCNKDYACAKGFCPSFVGVVGGRLKKHVGALVGAAGADSPFRRRIDALPLPAAHVWAAPYDLLVTGVGGTGVVTVGALIAMAAHLEGKAASVLDFMGFAQKGGAVLSFVRLADRPERLHQVRIDAQQADALLACDLVVGASADALQTVRHGRTRVLANTHETPVAESLRNPDASLQAPLLLQKIEHAAGAGQVRTLDAQRLAEDFLGDAIVSNIVALGFAWQAGLVPVSLAAMQRAIELNGVAVENNQNAFALGRLAAADPAACRALLGGLGGLAGDASAEQTPAVEPLDALIARGVAHLTGYQNAVWAQRWRALVDEVRTAESAAFTPPSRHSRESGNPRTASTVSDSVGARLREHDGADASASASASASAALPLTRAVATQFLRLMAYKDEYEVARLYTDPAFRRSLDAQFEGDFQLEFHMAPPLLARPKDGQPPRKLRLGAWLLPAMRWLAKGKALRGTVFDPFGRTDERRTERELIGRYEARVRELLAALAVDASPRRRALAVQIASVPHTVRGFGHVKLANLALAQVREAELLHRFDPAAYPPPAGAGVPVAGQFKGIRVETL</sequence>
<dbReference type="EMBL" id="JACCFH010000001">
    <property type="protein sequence ID" value="NYG32648.1"/>
    <property type="molecule type" value="Genomic_DNA"/>
</dbReference>
<dbReference type="Pfam" id="PF01558">
    <property type="entry name" value="POR"/>
    <property type="match status" value="1"/>
</dbReference>
<organism evidence="5 6">
    <name type="scientific">Sphaerotilus montanus</name>
    <dbReference type="NCBI Taxonomy" id="522889"/>
    <lineage>
        <taxon>Bacteria</taxon>
        <taxon>Pseudomonadati</taxon>
        <taxon>Pseudomonadota</taxon>
        <taxon>Betaproteobacteria</taxon>
        <taxon>Burkholderiales</taxon>
        <taxon>Sphaerotilaceae</taxon>
        <taxon>Sphaerotilus</taxon>
    </lineage>
</organism>
<dbReference type="PANTHER" id="PTHR48084:SF3">
    <property type="entry name" value="SUBUNIT OF PYRUVATE:FLAVODOXIN OXIDOREDUCTASE"/>
    <property type="match status" value="1"/>
</dbReference>